<organism evidence="3 4">
    <name type="scientific">Kitasatospora aureofaciens</name>
    <name type="common">Streptomyces aureofaciens</name>
    <dbReference type="NCBI Taxonomy" id="1894"/>
    <lineage>
        <taxon>Bacteria</taxon>
        <taxon>Bacillati</taxon>
        <taxon>Actinomycetota</taxon>
        <taxon>Actinomycetes</taxon>
        <taxon>Kitasatosporales</taxon>
        <taxon>Streptomycetaceae</taxon>
        <taxon>Kitasatospora</taxon>
    </lineage>
</organism>
<dbReference type="EMBL" id="JPRF03000021">
    <property type="protein sequence ID" value="OEV37058.1"/>
    <property type="molecule type" value="Genomic_DNA"/>
</dbReference>
<accession>A0A8H9LVC7</accession>
<evidence type="ECO:0000313" key="4">
    <source>
        <dbReference type="Proteomes" id="UP000037395"/>
    </source>
</evidence>
<comment type="caution">
    <text evidence="3">The sequence shown here is derived from an EMBL/GenBank/DDBJ whole genome shotgun (WGS) entry which is preliminary data.</text>
</comment>
<evidence type="ECO:0000313" key="2">
    <source>
        <dbReference type="EMBL" id="GGV01186.1"/>
    </source>
</evidence>
<reference evidence="4" key="3">
    <citation type="submission" date="2016-08" db="EMBL/GenBank/DDBJ databases">
        <title>Sequencing, assembly and comparative genomics of S. aureofaciens ATCC 10762.</title>
        <authorList>
            <person name="Gradnigo J.S."/>
            <person name="Johnson N."/>
            <person name="Somerville G.A."/>
        </authorList>
    </citation>
    <scope>NUCLEOTIDE SEQUENCE [LARGE SCALE GENOMIC DNA]</scope>
    <source>
        <strain evidence="4">ATCC 10762 / DSM 40127 / CCM 3239 / JCM 4008 / LMG 5968 / NBRC 12843 / NCIMB 8234 / A-377</strain>
    </source>
</reference>
<sequence length="74" mass="8109">MGRAFGMTTPTRRHRRGHRPDAFTAAAPARAARPSVPARPRGSGCCRTWSSEHLTPGGTVVRTTWHEPACKTRD</sequence>
<dbReference type="Proteomes" id="UP000610124">
    <property type="component" value="Unassembled WGS sequence"/>
</dbReference>
<protein>
    <submittedName>
        <fullName evidence="3">Uncharacterized protein</fullName>
    </submittedName>
</protein>
<reference evidence="2" key="5">
    <citation type="submission" date="2020-09" db="EMBL/GenBank/DDBJ databases">
        <authorList>
            <person name="Sun Q."/>
            <person name="Ohkuma M."/>
        </authorList>
    </citation>
    <scope>NUCLEOTIDE SEQUENCE</scope>
    <source>
        <strain evidence="2">JCM 4434</strain>
    </source>
</reference>
<evidence type="ECO:0000313" key="3">
    <source>
        <dbReference type="EMBL" id="OEV37058.1"/>
    </source>
</evidence>
<name>A0A1E7N8R7_KITAU</name>
<evidence type="ECO:0000256" key="1">
    <source>
        <dbReference type="SAM" id="MobiDB-lite"/>
    </source>
</evidence>
<reference evidence="3" key="4">
    <citation type="submission" date="2016-08" db="EMBL/GenBank/DDBJ databases">
        <title>Sequencing, Assembly and Comparative Genomics of S. aureofaciens ATCC 10762.</title>
        <authorList>
            <person name="Gradnigo J.S."/>
            <person name="Johnson N."/>
            <person name="Somerville G.A."/>
        </authorList>
    </citation>
    <scope>NUCLEOTIDE SEQUENCE [LARGE SCALE GENOMIC DNA]</scope>
    <source>
        <strain evidence="3">ATCC 10762</strain>
    </source>
</reference>
<keyword evidence="4" id="KW-1185">Reference proteome</keyword>
<accession>A0A1E7N8R7</accession>
<feature type="compositionally biased region" description="Low complexity" evidence="1">
    <location>
        <begin position="22"/>
        <end position="41"/>
    </location>
</feature>
<proteinExistence type="predicted"/>
<reference evidence="3 4" key="2">
    <citation type="submission" date="2014-07" db="EMBL/GenBank/DDBJ databases">
        <authorList>
            <person name="Zhang J.E."/>
            <person name="Yang H."/>
            <person name="Guo J."/>
            <person name="Deng Z."/>
            <person name="Luo H."/>
            <person name="Luo M."/>
            <person name="Zhao B."/>
        </authorList>
    </citation>
    <scope>NUCLEOTIDE SEQUENCE [LARGE SCALE GENOMIC DNA]</scope>
    <source>
        <strain evidence="3">ATCC 10762</strain>
        <strain evidence="4">ATCC 10762 / DSM 40127 / CCM 3239 / JCM 4008 / LMG 5968 / NBRC 12843 / NCIMB 8234 / A-377</strain>
    </source>
</reference>
<dbReference type="KEGG" id="kau:B6264_24685"/>
<dbReference type="Proteomes" id="UP000037395">
    <property type="component" value="Unassembled WGS sequence"/>
</dbReference>
<dbReference type="EMBL" id="BMUB01000025">
    <property type="protein sequence ID" value="GGV01186.1"/>
    <property type="molecule type" value="Genomic_DNA"/>
</dbReference>
<dbReference type="AlphaFoldDB" id="A0A1E7N8R7"/>
<reference evidence="2" key="1">
    <citation type="journal article" date="2014" name="Int. J. Syst. Evol. Microbiol.">
        <title>Complete genome sequence of Corynebacterium casei LMG S-19264T (=DSM 44701T), isolated from a smear-ripened cheese.</title>
        <authorList>
            <consortium name="US DOE Joint Genome Institute (JGI-PGF)"/>
            <person name="Walter F."/>
            <person name="Albersmeier A."/>
            <person name="Kalinowski J."/>
            <person name="Ruckert C."/>
        </authorList>
    </citation>
    <scope>NUCLEOTIDE SEQUENCE</scope>
    <source>
        <strain evidence="2">JCM 4434</strain>
    </source>
</reference>
<feature type="region of interest" description="Disordered" evidence="1">
    <location>
        <begin position="1"/>
        <end position="50"/>
    </location>
</feature>
<gene>
    <name evidence="2" type="ORF">GCM10010502_64670</name>
    <name evidence="3" type="ORF">HS99_0004315</name>
</gene>